<gene>
    <name evidence="6" type="ORF">JF922_20490</name>
</gene>
<evidence type="ECO:0000259" key="5">
    <source>
        <dbReference type="PROSITE" id="PS51078"/>
    </source>
</evidence>
<dbReference type="PROSITE" id="PS51077">
    <property type="entry name" value="HTH_ICLR"/>
    <property type="match status" value="1"/>
</dbReference>
<dbReference type="GO" id="GO:0003700">
    <property type="term" value="F:DNA-binding transcription factor activity"/>
    <property type="evidence" value="ECO:0007669"/>
    <property type="project" value="TreeGrafter"/>
</dbReference>
<dbReference type="SMART" id="SM00346">
    <property type="entry name" value="HTH_ICLR"/>
    <property type="match status" value="1"/>
</dbReference>
<dbReference type="GO" id="GO:0045892">
    <property type="term" value="P:negative regulation of DNA-templated transcription"/>
    <property type="evidence" value="ECO:0007669"/>
    <property type="project" value="TreeGrafter"/>
</dbReference>
<dbReference type="PANTHER" id="PTHR30136:SF24">
    <property type="entry name" value="HTH-TYPE TRANSCRIPTIONAL REPRESSOR ALLR"/>
    <property type="match status" value="1"/>
</dbReference>
<dbReference type="SUPFAM" id="SSF46785">
    <property type="entry name" value="Winged helix' DNA-binding domain"/>
    <property type="match status" value="1"/>
</dbReference>
<dbReference type="RefSeq" id="WP_338204264.1">
    <property type="nucleotide sequence ID" value="NZ_JAEKNR010000205.1"/>
</dbReference>
<comment type="caution">
    <text evidence="6">The sequence shown here is derived from an EMBL/GenBank/DDBJ whole genome shotgun (WGS) entry which is preliminary data.</text>
</comment>
<dbReference type="InterPro" id="IPR036388">
    <property type="entry name" value="WH-like_DNA-bd_sf"/>
</dbReference>
<dbReference type="EMBL" id="JAEKNR010000205">
    <property type="protein sequence ID" value="MBJ7600436.1"/>
    <property type="molecule type" value="Genomic_DNA"/>
</dbReference>
<dbReference type="Pfam" id="PF01614">
    <property type="entry name" value="IclR_C"/>
    <property type="match status" value="1"/>
</dbReference>
<evidence type="ECO:0000256" key="1">
    <source>
        <dbReference type="ARBA" id="ARBA00023015"/>
    </source>
</evidence>
<dbReference type="PROSITE" id="PS51078">
    <property type="entry name" value="ICLR_ED"/>
    <property type="match status" value="1"/>
</dbReference>
<dbReference type="AlphaFoldDB" id="A0A934KBZ0"/>
<name>A0A934KBZ0_9BACT</name>
<evidence type="ECO:0000313" key="6">
    <source>
        <dbReference type="EMBL" id="MBJ7600436.1"/>
    </source>
</evidence>
<protein>
    <submittedName>
        <fullName evidence="6">IclR family transcriptional regulator</fullName>
    </submittedName>
</protein>
<dbReference type="InterPro" id="IPR050707">
    <property type="entry name" value="HTH_MetabolicPath_Reg"/>
</dbReference>
<sequence length="281" mass="30213">MRVNSVPPTLARPADGLHSPGVHTALSVLEVLVVETPLGLGELATRLGVPKSSLSRVCSVMMRRGWLIRDSAGRYDLGIRAIGLSAHASEYPLVKAFRVVASDLLAKFNETVCLAVLDGDHSSFIAVEDSSHAVRMVTHVGSRTPAFASASGRVILADRAAHVVAAEYAGRALVTPTGRRLRGVEELLETLQEVRREGYAENREETAIGLHAISVPIRNAASAVLAALTICVPTSRMKPLRREQILLDLRESGERISEGVAWLAAWNATQAEPSRVRAARP</sequence>
<dbReference type="Gene3D" id="3.30.450.40">
    <property type="match status" value="1"/>
</dbReference>
<dbReference type="InterPro" id="IPR029016">
    <property type="entry name" value="GAF-like_dom_sf"/>
</dbReference>
<organism evidence="6 7">
    <name type="scientific">Candidatus Nephthysia bennettiae</name>
    <dbReference type="NCBI Taxonomy" id="3127016"/>
    <lineage>
        <taxon>Bacteria</taxon>
        <taxon>Bacillati</taxon>
        <taxon>Candidatus Dormiibacterota</taxon>
        <taxon>Candidatus Dormibacteria</taxon>
        <taxon>Candidatus Dormibacterales</taxon>
        <taxon>Candidatus Dormibacteraceae</taxon>
        <taxon>Candidatus Nephthysia</taxon>
    </lineage>
</organism>
<keyword evidence="2" id="KW-0238">DNA-binding</keyword>
<dbReference type="InterPro" id="IPR036390">
    <property type="entry name" value="WH_DNA-bd_sf"/>
</dbReference>
<evidence type="ECO:0000259" key="4">
    <source>
        <dbReference type="PROSITE" id="PS51077"/>
    </source>
</evidence>
<reference evidence="6" key="1">
    <citation type="submission" date="2020-10" db="EMBL/GenBank/DDBJ databases">
        <title>Ca. Dormibacterota MAGs.</title>
        <authorList>
            <person name="Montgomery K."/>
        </authorList>
    </citation>
    <scope>NUCLEOTIDE SEQUENCE [LARGE SCALE GENOMIC DNA]</scope>
    <source>
        <strain evidence="6">SC8812_S17_10</strain>
    </source>
</reference>
<evidence type="ECO:0000256" key="2">
    <source>
        <dbReference type="ARBA" id="ARBA00023125"/>
    </source>
</evidence>
<keyword evidence="3" id="KW-0804">Transcription</keyword>
<dbReference type="Gene3D" id="1.10.10.10">
    <property type="entry name" value="Winged helix-like DNA-binding domain superfamily/Winged helix DNA-binding domain"/>
    <property type="match status" value="1"/>
</dbReference>
<evidence type="ECO:0000256" key="3">
    <source>
        <dbReference type="ARBA" id="ARBA00023163"/>
    </source>
</evidence>
<evidence type="ECO:0000313" key="7">
    <source>
        <dbReference type="Proteomes" id="UP000612893"/>
    </source>
</evidence>
<feature type="domain" description="HTH iclR-type" evidence="4">
    <location>
        <begin position="19"/>
        <end position="79"/>
    </location>
</feature>
<feature type="domain" description="IclR-ED" evidence="5">
    <location>
        <begin position="80"/>
        <end position="262"/>
    </location>
</feature>
<dbReference type="GO" id="GO:0003677">
    <property type="term" value="F:DNA binding"/>
    <property type="evidence" value="ECO:0007669"/>
    <property type="project" value="UniProtKB-KW"/>
</dbReference>
<dbReference type="PANTHER" id="PTHR30136">
    <property type="entry name" value="HELIX-TURN-HELIX TRANSCRIPTIONAL REGULATOR, ICLR FAMILY"/>
    <property type="match status" value="1"/>
</dbReference>
<accession>A0A934KBZ0</accession>
<keyword evidence="1" id="KW-0805">Transcription regulation</keyword>
<dbReference type="InterPro" id="IPR005471">
    <property type="entry name" value="Tscrpt_reg_IclR_N"/>
</dbReference>
<keyword evidence="7" id="KW-1185">Reference proteome</keyword>
<dbReference type="Pfam" id="PF09339">
    <property type="entry name" value="HTH_IclR"/>
    <property type="match status" value="1"/>
</dbReference>
<dbReference type="InterPro" id="IPR014757">
    <property type="entry name" value="Tscrpt_reg_IclR_C"/>
</dbReference>
<dbReference type="SUPFAM" id="SSF55781">
    <property type="entry name" value="GAF domain-like"/>
    <property type="match status" value="1"/>
</dbReference>
<dbReference type="Proteomes" id="UP000612893">
    <property type="component" value="Unassembled WGS sequence"/>
</dbReference>
<proteinExistence type="predicted"/>